<dbReference type="CDD" id="cd21176">
    <property type="entry name" value="LPMO_auxiliary-like"/>
    <property type="match status" value="1"/>
</dbReference>
<evidence type="ECO:0000256" key="5">
    <source>
        <dbReference type="ARBA" id="ARBA00023136"/>
    </source>
</evidence>
<keyword evidence="7" id="KW-0449">Lipoprotein</keyword>
<evidence type="ECO:0000256" key="10">
    <source>
        <dbReference type="SAM" id="SignalP"/>
    </source>
</evidence>
<reference evidence="12" key="1">
    <citation type="submission" date="2023-06" db="EMBL/GenBank/DDBJ databases">
        <title>Genome-scale phylogeny and comparative genomics of the fungal order Sordariales.</title>
        <authorList>
            <consortium name="Lawrence Berkeley National Laboratory"/>
            <person name="Hensen N."/>
            <person name="Bonometti L."/>
            <person name="Westerberg I."/>
            <person name="Brannstrom I.O."/>
            <person name="Guillou S."/>
            <person name="Cros-Aarteil S."/>
            <person name="Calhoun S."/>
            <person name="Haridas S."/>
            <person name="Kuo A."/>
            <person name="Mondo S."/>
            <person name="Pangilinan J."/>
            <person name="Riley R."/>
            <person name="Labutti K."/>
            <person name="Andreopoulos B."/>
            <person name="Lipzen A."/>
            <person name="Chen C."/>
            <person name="Yanf M."/>
            <person name="Daum C."/>
            <person name="Ng V."/>
            <person name="Clum A."/>
            <person name="Steindorff A."/>
            <person name="Ohm R."/>
            <person name="Martin F."/>
            <person name="Silar P."/>
            <person name="Natvig D."/>
            <person name="Lalanne C."/>
            <person name="Gautier V."/>
            <person name="Ament-Velasquez S.L."/>
            <person name="Kruys A."/>
            <person name="Hutchinson M.I."/>
            <person name="Powell A.J."/>
            <person name="Barry K."/>
            <person name="Miller A.N."/>
            <person name="Grigoriev I.V."/>
            <person name="Debuchy R."/>
            <person name="Gladieux P."/>
            <person name="Thoren M.H."/>
            <person name="Johannesson H."/>
        </authorList>
    </citation>
    <scope>NUCLEOTIDE SEQUENCE</scope>
    <source>
        <strain evidence="12">8032-3</strain>
    </source>
</reference>
<feature type="signal peptide" evidence="10">
    <location>
        <begin position="1"/>
        <end position="24"/>
    </location>
</feature>
<feature type="compositionally biased region" description="Low complexity" evidence="8">
    <location>
        <begin position="192"/>
        <end position="209"/>
    </location>
</feature>
<evidence type="ECO:0000313" key="12">
    <source>
        <dbReference type="EMBL" id="KAK1764420.1"/>
    </source>
</evidence>
<gene>
    <name evidence="12" type="ORF">QBC33DRAFT_497509</name>
</gene>
<evidence type="ECO:0000256" key="9">
    <source>
        <dbReference type="SAM" id="Phobius"/>
    </source>
</evidence>
<feature type="compositionally biased region" description="Gly residues" evidence="8">
    <location>
        <begin position="182"/>
        <end position="191"/>
    </location>
</feature>
<dbReference type="InterPro" id="IPR046936">
    <property type="entry name" value="BIM1-like"/>
</dbReference>
<keyword evidence="9" id="KW-1133">Transmembrane helix</keyword>
<dbReference type="RefSeq" id="XP_060280633.1">
    <property type="nucleotide sequence ID" value="XM_060425590.1"/>
</dbReference>
<feature type="region of interest" description="Disordered" evidence="8">
    <location>
        <begin position="259"/>
        <end position="282"/>
    </location>
</feature>
<dbReference type="AlphaFoldDB" id="A0AAJ0BTX8"/>
<accession>A0AAJ0BTX8</accession>
<proteinExistence type="predicted"/>
<keyword evidence="9" id="KW-0812">Transmembrane</keyword>
<keyword evidence="6" id="KW-0325">Glycoprotein</keyword>
<comment type="subcellular location">
    <subcellularLocation>
        <location evidence="1">Cell membrane</location>
        <topology evidence="1">Lipid-anchor</topology>
        <topology evidence="1">GPI-anchor</topology>
    </subcellularLocation>
</comment>
<comment type="caution">
    <text evidence="12">The sequence shown here is derived from an EMBL/GenBank/DDBJ whole genome shotgun (WGS) entry which is preliminary data.</text>
</comment>
<sequence>MGILSRAAIALGWASLVVVAQVTSDEMGPAAFMWPPDREWTAAKDNTAPCGSPDGVGNRTEFPLTNGMIALVDQDEGYNIQVSVSYSNEPTSNADFTVLIPSNNFKELLRGHTCLPVADAPRSLVAGSNATLQIIYTADFDKPENQTFYACADITYVLASDFTTAIPCFNATQPSTDNPPSGGSGTSGGGASETSSPTAGPKSGSSKKGGLSGGAIAGVVVGSVVGAAILAGAALWLHRKRQQQKRIDAMTRSSRNVAWGDQGAHIKGKDSTSQNSVGLQNL</sequence>
<keyword evidence="3" id="KW-0336">GPI-anchor</keyword>
<dbReference type="PANTHER" id="PTHR34992:SF5">
    <property type="entry name" value="ANCHORED PROTEIN, PUTATIVE (AFU_ORTHOLOGUE AFUA_6G02800)-RELATED"/>
    <property type="match status" value="1"/>
</dbReference>
<dbReference type="GeneID" id="85308777"/>
<dbReference type="EMBL" id="MU839020">
    <property type="protein sequence ID" value="KAK1764420.1"/>
    <property type="molecule type" value="Genomic_DNA"/>
</dbReference>
<evidence type="ECO:0000256" key="3">
    <source>
        <dbReference type="ARBA" id="ARBA00022622"/>
    </source>
</evidence>
<dbReference type="InterPro" id="IPR046530">
    <property type="entry name" value="BIM1-like_dom"/>
</dbReference>
<keyword evidence="5 9" id="KW-0472">Membrane</keyword>
<evidence type="ECO:0000256" key="6">
    <source>
        <dbReference type="ARBA" id="ARBA00023180"/>
    </source>
</evidence>
<feature type="domain" description="Copper acquisition factor BIM1-like" evidence="11">
    <location>
        <begin position="27"/>
        <end position="173"/>
    </location>
</feature>
<keyword evidence="13" id="KW-1185">Reference proteome</keyword>
<dbReference type="Pfam" id="PF20238">
    <property type="entry name" value="BIM1-like_dom"/>
    <property type="match status" value="1"/>
</dbReference>
<evidence type="ECO:0000256" key="7">
    <source>
        <dbReference type="ARBA" id="ARBA00023288"/>
    </source>
</evidence>
<evidence type="ECO:0000313" key="13">
    <source>
        <dbReference type="Proteomes" id="UP001244011"/>
    </source>
</evidence>
<evidence type="ECO:0000256" key="4">
    <source>
        <dbReference type="ARBA" id="ARBA00022729"/>
    </source>
</evidence>
<keyword evidence="2" id="KW-1003">Cell membrane</keyword>
<feature type="transmembrane region" description="Helical" evidence="9">
    <location>
        <begin position="215"/>
        <end position="237"/>
    </location>
</feature>
<feature type="compositionally biased region" description="Polar residues" evidence="8">
    <location>
        <begin position="271"/>
        <end position="282"/>
    </location>
</feature>
<feature type="region of interest" description="Disordered" evidence="8">
    <location>
        <begin position="172"/>
        <end position="210"/>
    </location>
</feature>
<dbReference type="PANTHER" id="PTHR34992">
    <property type="entry name" value="HYPHAL ANASTAMOSIS-7 PROTEIN"/>
    <property type="match status" value="1"/>
</dbReference>
<protein>
    <recommendedName>
        <fullName evidence="11">Copper acquisition factor BIM1-like domain-containing protein</fullName>
    </recommendedName>
</protein>
<organism evidence="12 13">
    <name type="scientific">Phialemonium atrogriseum</name>
    <dbReference type="NCBI Taxonomy" id="1093897"/>
    <lineage>
        <taxon>Eukaryota</taxon>
        <taxon>Fungi</taxon>
        <taxon>Dikarya</taxon>
        <taxon>Ascomycota</taxon>
        <taxon>Pezizomycotina</taxon>
        <taxon>Sordariomycetes</taxon>
        <taxon>Sordariomycetidae</taxon>
        <taxon>Cephalothecales</taxon>
        <taxon>Cephalothecaceae</taxon>
        <taxon>Phialemonium</taxon>
    </lineage>
</organism>
<evidence type="ECO:0000256" key="8">
    <source>
        <dbReference type="SAM" id="MobiDB-lite"/>
    </source>
</evidence>
<evidence type="ECO:0000259" key="11">
    <source>
        <dbReference type="Pfam" id="PF20238"/>
    </source>
</evidence>
<evidence type="ECO:0000256" key="1">
    <source>
        <dbReference type="ARBA" id="ARBA00004609"/>
    </source>
</evidence>
<evidence type="ECO:0000256" key="2">
    <source>
        <dbReference type="ARBA" id="ARBA00022475"/>
    </source>
</evidence>
<keyword evidence="4 10" id="KW-0732">Signal</keyword>
<name>A0AAJ0BTX8_9PEZI</name>
<feature type="chain" id="PRO_5042508600" description="Copper acquisition factor BIM1-like domain-containing protein" evidence="10">
    <location>
        <begin position="25"/>
        <end position="282"/>
    </location>
</feature>
<dbReference type="GO" id="GO:0005886">
    <property type="term" value="C:plasma membrane"/>
    <property type="evidence" value="ECO:0007669"/>
    <property type="project" value="UniProtKB-SubCell"/>
</dbReference>
<dbReference type="GO" id="GO:0098552">
    <property type="term" value="C:side of membrane"/>
    <property type="evidence" value="ECO:0007669"/>
    <property type="project" value="UniProtKB-KW"/>
</dbReference>
<dbReference type="Proteomes" id="UP001244011">
    <property type="component" value="Unassembled WGS sequence"/>
</dbReference>